<dbReference type="PROSITE" id="PS50936">
    <property type="entry name" value="ENGC_GTPASE"/>
    <property type="match status" value="1"/>
</dbReference>
<keyword evidence="3" id="KW-0690">Ribosome biogenesis</keyword>
<comment type="function">
    <text evidence="3">One of several proteins that assist in the late maturation steps of the functional core of the 30S ribosomal subunit. Helps release RbfA from mature subunits. May play a role in the assembly of ribosomal proteins into the subunit. Circularly permuted GTPase that catalyzes slow GTP hydrolysis, GTPase activity is stimulated by the 30S ribosomal subunit.</text>
</comment>
<evidence type="ECO:0000256" key="3">
    <source>
        <dbReference type="HAMAP-Rule" id="MF_01820"/>
    </source>
</evidence>
<comment type="subcellular location">
    <subcellularLocation>
        <location evidence="3">Cytoplasm</location>
    </subcellularLocation>
</comment>
<dbReference type="InterPro" id="IPR010914">
    <property type="entry name" value="RsgA_GTPase_dom"/>
</dbReference>
<feature type="binding site" evidence="3">
    <location>
        <position position="270"/>
    </location>
    <ligand>
        <name>Zn(2+)</name>
        <dbReference type="ChEBI" id="CHEBI:29105"/>
    </ligand>
</feature>
<dbReference type="NCBIfam" id="TIGR00157">
    <property type="entry name" value="ribosome small subunit-dependent GTPase A"/>
    <property type="match status" value="1"/>
</dbReference>
<evidence type="ECO:0000256" key="2">
    <source>
        <dbReference type="ARBA" id="ARBA00023134"/>
    </source>
</evidence>
<dbReference type="Gene3D" id="3.40.50.300">
    <property type="entry name" value="P-loop containing nucleotide triphosphate hydrolases"/>
    <property type="match status" value="1"/>
</dbReference>
<dbReference type="RefSeq" id="WP_193678681.1">
    <property type="nucleotide sequence ID" value="NZ_JADDIV010000006.1"/>
</dbReference>
<comment type="similarity">
    <text evidence="3">Belongs to the TRAFAC class YlqF/YawG GTPase family. RsgA subfamily.</text>
</comment>
<proteinExistence type="inferred from homology"/>
<feature type="binding site" evidence="3">
    <location>
        <position position="264"/>
    </location>
    <ligand>
        <name>Zn(2+)</name>
        <dbReference type="ChEBI" id="CHEBI:29105"/>
    </ligand>
</feature>
<feature type="binding site" evidence="3">
    <location>
        <begin position="119"/>
        <end position="122"/>
    </location>
    <ligand>
        <name>GTP</name>
        <dbReference type="ChEBI" id="CHEBI:37565"/>
    </ligand>
</feature>
<dbReference type="EMBL" id="JADDIV010000006">
    <property type="protein sequence ID" value="MBE7370061.1"/>
    <property type="molecule type" value="Genomic_DNA"/>
</dbReference>
<evidence type="ECO:0000256" key="1">
    <source>
        <dbReference type="ARBA" id="ARBA00022741"/>
    </source>
</evidence>
<organism evidence="6 7">
    <name type="scientific">Ramlibacter pallidus</name>
    <dbReference type="NCBI Taxonomy" id="2780087"/>
    <lineage>
        <taxon>Bacteria</taxon>
        <taxon>Pseudomonadati</taxon>
        <taxon>Pseudomonadota</taxon>
        <taxon>Betaproteobacteria</taxon>
        <taxon>Burkholderiales</taxon>
        <taxon>Comamonadaceae</taxon>
        <taxon>Ramlibacter</taxon>
    </lineage>
</organism>
<dbReference type="PANTHER" id="PTHR32120">
    <property type="entry name" value="SMALL RIBOSOMAL SUBUNIT BIOGENESIS GTPASE RSGA"/>
    <property type="match status" value="1"/>
</dbReference>
<keyword evidence="1 3" id="KW-0547">Nucleotide-binding</keyword>
<feature type="binding site" evidence="3">
    <location>
        <position position="262"/>
    </location>
    <ligand>
        <name>Zn(2+)</name>
        <dbReference type="ChEBI" id="CHEBI:29105"/>
    </ligand>
</feature>
<keyword evidence="3" id="KW-0699">rRNA-binding</keyword>
<evidence type="ECO:0000313" key="7">
    <source>
        <dbReference type="Proteomes" id="UP000806285"/>
    </source>
</evidence>
<reference evidence="6 7" key="1">
    <citation type="submission" date="2020-10" db="EMBL/GenBank/DDBJ databases">
        <title>Ramlibacter sp. HM2 16S ribosomal RNA gene Genome sequencing and assembly.</title>
        <authorList>
            <person name="Kang M."/>
        </authorList>
    </citation>
    <scope>NUCLEOTIDE SEQUENCE [LARGE SCALE GENOMIC DNA]</scope>
    <source>
        <strain evidence="6 7">HM2</strain>
    </source>
</reference>
<dbReference type="Gene3D" id="1.10.40.50">
    <property type="entry name" value="Probable gtpase engc, domain 3"/>
    <property type="match status" value="1"/>
</dbReference>
<dbReference type="CDD" id="cd01854">
    <property type="entry name" value="YjeQ_EngC"/>
    <property type="match status" value="1"/>
</dbReference>
<sequence length="307" mass="34201">MTDDNARPGLVVAAHGRHCLVESPDRTRCLCHARGKKNETVVGDRVLWKRSGDEGVIAGVEPRRNLFYRQDEIRTKSFAANLDQVLVLIAAEPEFSEMQLARALIAAEAERIQPLIALNKSDLVEPFERAWQRLVPYLHMGYGVVPLSLRLSKEVDHAHLQKHLGGRTTLVLGPSGAGKSTLINLLVPQAQAQTGEISQALNSGKHTTTSTTWYWVDDAHETALIDSPGFQEFGLHHVDRMHLATLMPDLKAHIPQCKFYNCTHLHEPGCGVIAAVADEPAPPADRIAPSRYRIYRTLFEELSQTRY</sequence>
<dbReference type="SUPFAM" id="SSF52540">
    <property type="entry name" value="P-loop containing nucleoside triphosphate hydrolases"/>
    <property type="match status" value="1"/>
</dbReference>
<keyword evidence="3" id="KW-0694">RNA-binding</keyword>
<evidence type="ECO:0000259" key="5">
    <source>
        <dbReference type="PROSITE" id="PS51721"/>
    </source>
</evidence>
<dbReference type="InterPro" id="IPR030378">
    <property type="entry name" value="G_CP_dom"/>
</dbReference>
<dbReference type="InterPro" id="IPR027417">
    <property type="entry name" value="P-loop_NTPase"/>
</dbReference>
<dbReference type="SUPFAM" id="SSF50249">
    <property type="entry name" value="Nucleic acid-binding proteins"/>
    <property type="match status" value="1"/>
</dbReference>
<feature type="binding site" evidence="3">
    <location>
        <position position="257"/>
    </location>
    <ligand>
        <name>Zn(2+)</name>
        <dbReference type="ChEBI" id="CHEBI:29105"/>
    </ligand>
</feature>
<comment type="caution">
    <text evidence="6">The sequence shown here is derived from an EMBL/GenBank/DDBJ whole genome shotgun (WGS) entry which is preliminary data.</text>
</comment>
<name>A0ABR9S980_9BURK</name>
<dbReference type="InterPro" id="IPR012340">
    <property type="entry name" value="NA-bd_OB-fold"/>
</dbReference>
<accession>A0ABR9S980</accession>
<evidence type="ECO:0000259" key="4">
    <source>
        <dbReference type="PROSITE" id="PS50936"/>
    </source>
</evidence>
<feature type="domain" description="CP-type G" evidence="5">
    <location>
        <begin position="69"/>
        <end position="233"/>
    </location>
</feature>
<keyword evidence="7" id="KW-1185">Reference proteome</keyword>
<keyword evidence="2 3" id="KW-0342">GTP-binding</keyword>
<feature type="domain" description="EngC GTPase" evidence="4">
    <location>
        <begin position="80"/>
        <end position="231"/>
    </location>
</feature>
<protein>
    <recommendedName>
        <fullName evidence="3">Small ribosomal subunit biogenesis GTPase RsgA</fullName>
        <ecNumber evidence="3">3.6.1.-</ecNumber>
    </recommendedName>
</protein>
<dbReference type="InterPro" id="IPR004881">
    <property type="entry name" value="Ribosome_biogen_GTPase_RsgA"/>
</dbReference>
<gene>
    <name evidence="3 6" type="primary">rsgA</name>
    <name evidence="6" type="ORF">IM787_21050</name>
</gene>
<comment type="cofactor">
    <cofactor evidence="3">
        <name>Zn(2+)</name>
        <dbReference type="ChEBI" id="CHEBI:29105"/>
    </cofactor>
    <text evidence="3">Binds 1 zinc ion per subunit.</text>
</comment>
<evidence type="ECO:0000313" key="6">
    <source>
        <dbReference type="EMBL" id="MBE7370061.1"/>
    </source>
</evidence>
<dbReference type="Gene3D" id="2.40.50.140">
    <property type="entry name" value="Nucleic acid-binding proteins"/>
    <property type="match status" value="1"/>
</dbReference>
<comment type="subunit">
    <text evidence="3">Monomer. Associates with 30S ribosomal subunit, binds 16S rRNA.</text>
</comment>
<keyword evidence="3" id="KW-0963">Cytoplasm</keyword>
<dbReference type="Pfam" id="PF03193">
    <property type="entry name" value="RsgA_GTPase"/>
    <property type="match status" value="1"/>
</dbReference>
<feature type="binding site" evidence="3">
    <location>
        <begin position="173"/>
        <end position="181"/>
    </location>
    <ligand>
        <name>GTP</name>
        <dbReference type="ChEBI" id="CHEBI:37565"/>
    </ligand>
</feature>
<dbReference type="EC" id="3.6.1.-" evidence="3"/>
<dbReference type="PROSITE" id="PS51721">
    <property type="entry name" value="G_CP"/>
    <property type="match status" value="1"/>
</dbReference>
<dbReference type="PANTHER" id="PTHR32120:SF11">
    <property type="entry name" value="SMALL RIBOSOMAL SUBUNIT BIOGENESIS GTPASE RSGA 1, MITOCHONDRIAL-RELATED"/>
    <property type="match status" value="1"/>
</dbReference>
<dbReference type="HAMAP" id="MF_01820">
    <property type="entry name" value="GTPase_RsgA"/>
    <property type="match status" value="1"/>
</dbReference>
<dbReference type="Proteomes" id="UP000806285">
    <property type="component" value="Unassembled WGS sequence"/>
</dbReference>
<keyword evidence="3" id="KW-0378">Hydrolase</keyword>
<keyword evidence="3" id="KW-0479">Metal-binding</keyword>
<keyword evidence="3" id="KW-0862">Zinc</keyword>